<dbReference type="PANTHER" id="PTHR12187">
    <property type="entry name" value="AGAP000124-PA"/>
    <property type="match status" value="1"/>
</dbReference>
<dbReference type="Proteomes" id="UP000582659">
    <property type="component" value="Unassembled WGS sequence"/>
</dbReference>
<dbReference type="GO" id="GO:0016316">
    <property type="term" value="F:phosphatidylinositol-3,4-bisphosphate 4-phosphatase activity"/>
    <property type="evidence" value="ECO:0007669"/>
    <property type="project" value="InterPro"/>
</dbReference>
<comment type="caution">
    <text evidence="3">The sequence shown here is derived from an EMBL/GenBank/DDBJ whole genome shotgun (WGS) entry which is preliminary data.</text>
</comment>
<accession>A0A7I8WFX8</accession>
<dbReference type="EMBL" id="CAJFCV020000003">
    <property type="protein sequence ID" value="CAG9111899.1"/>
    <property type="molecule type" value="Genomic_DNA"/>
</dbReference>
<gene>
    <name evidence="3" type="ORF">BXYJ_LOCUS7863</name>
</gene>
<name>A0A7I8WFX8_BURXY</name>
<dbReference type="InterPro" id="IPR039034">
    <property type="entry name" value="INPP4"/>
</dbReference>
<keyword evidence="2" id="KW-0443">Lipid metabolism</keyword>
<dbReference type="PANTHER" id="PTHR12187:SF11">
    <property type="entry name" value="PHOSPHATIDYLINOSITOL-3,4-BISPHOSPHATE 4-PHOSPHATASE"/>
    <property type="match status" value="1"/>
</dbReference>
<evidence type="ECO:0000313" key="3">
    <source>
        <dbReference type="EMBL" id="CAD5223206.1"/>
    </source>
</evidence>
<dbReference type="AlphaFoldDB" id="A0A7I8WFX8"/>
<reference evidence="3" key="1">
    <citation type="submission" date="2020-09" db="EMBL/GenBank/DDBJ databases">
        <authorList>
            <person name="Kikuchi T."/>
        </authorList>
    </citation>
    <scope>NUCLEOTIDE SEQUENCE</scope>
    <source>
        <strain evidence="3">Ka4C1</strain>
    </source>
</reference>
<sequence length="791" mass="90434">MEDDNALDIVKWLFREDTKVDLEGNLKIIEKDSENEWNARLKGNLLALRPVAAVAEPLLLVCERIVVKRVADTKQPQFAITYGQSEVVFQAEDEDKLFDWMVKLAISSHQKTQAELDQVLNEFNMEAARITAETRAPSSPLSHFFLTSPIKKDHTFSVFHSFNMPNRTISCEEAMYESKLSIIIPTCMIKIFEKWWIELRNDLLEHLANLRNASMDAASHYVIRHLNSNLEVYSQMREFMDDYSGPNFRPSKEKYRLAFSLVPTNLHVQSFEVSDHKWTYITCGAISGTPLRFKQGGLSRLRDTLMASLQPNSQDYLLETRFFTRRKTLLNAKKMVGELSRRIENDWKMEVFGKVDKVGIKLFSEVKQLYELIVDLINSFPNIHNLVDALCPGGLAQLEAVQGQPPKVTETLAAQMDALEAAVISLNTKMAVIDKVEDQDDARISFKENAKTSLNTVLDMILHLVDSLFYGQLLGIIVALRKQSDASNYFQIQLRYDMIISQAITLISTCLLMLIETSTKEELEIWEERDPLVTFFGFLSCYGDERGMMEDMREIWSVFYGRVQFRFIPTNSAITKTCTPQVEGENPTDITVTIPLIPEMISKLPPRMLNGDKFRVRTLYFNVGVNHEATYAMRLGDISLEESINLAATTLFNQYINSVPEKVTENVQRLFSELKRTVEECPSKKNVWIFPKVQELTRALNGVCVISCKSGKDRSSMAVTLEEGRALRETIGISQQQVDEMVDCLRRDGVRRENCRKNVGKAMYSFSPIQMHFLPREFRPPAGTFTHNVSS</sequence>
<dbReference type="Proteomes" id="UP000659654">
    <property type="component" value="Unassembled WGS sequence"/>
</dbReference>
<proteinExistence type="predicted"/>
<protein>
    <submittedName>
        <fullName evidence="3">(pine wood nematode) hypothetical protein</fullName>
    </submittedName>
</protein>
<evidence type="ECO:0000313" key="4">
    <source>
        <dbReference type="Proteomes" id="UP000659654"/>
    </source>
</evidence>
<evidence type="ECO:0000256" key="1">
    <source>
        <dbReference type="ARBA" id="ARBA00022801"/>
    </source>
</evidence>
<dbReference type="GO" id="GO:0005737">
    <property type="term" value="C:cytoplasm"/>
    <property type="evidence" value="ECO:0007669"/>
    <property type="project" value="TreeGrafter"/>
</dbReference>
<evidence type="ECO:0000256" key="2">
    <source>
        <dbReference type="ARBA" id="ARBA00023098"/>
    </source>
</evidence>
<keyword evidence="4" id="KW-1185">Reference proteome</keyword>
<dbReference type="EMBL" id="CAJFDI010000003">
    <property type="protein sequence ID" value="CAD5223206.1"/>
    <property type="molecule type" value="Genomic_DNA"/>
</dbReference>
<organism evidence="3 4">
    <name type="scientific">Bursaphelenchus xylophilus</name>
    <name type="common">Pinewood nematode worm</name>
    <name type="synonym">Aphelenchoides xylophilus</name>
    <dbReference type="NCBI Taxonomy" id="6326"/>
    <lineage>
        <taxon>Eukaryota</taxon>
        <taxon>Metazoa</taxon>
        <taxon>Ecdysozoa</taxon>
        <taxon>Nematoda</taxon>
        <taxon>Chromadorea</taxon>
        <taxon>Rhabditida</taxon>
        <taxon>Tylenchina</taxon>
        <taxon>Tylenchomorpha</taxon>
        <taxon>Aphelenchoidea</taxon>
        <taxon>Aphelenchoididae</taxon>
        <taxon>Bursaphelenchus</taxon>
    </lineage>
</organism>
<keyword evidence="1" id="KW-0378">Hydrolase</keyword>
<dbReference type="OrthoDB" id="159395at2759"/>
<dbReference type="SMR" id="A0A7I8WFX8"/>